<organism evidence="6 7">
    <name type="scientific">Fragariocoptes setiger</name>
    <dbReference type="NCBI Taxonomy" id="1670756"/>
    <lineage>
        <taxon>Eukaryota</taxon>
        <taxon>Metazoa</taxon>
        <taxon>Ecdysozoa</taxon>
        <taxon>Arthropoda</taxon>
        <taxon>Chelicerata</taxon>
        <taxon>Arachnida</taxon>
        <taxon>Acari</taxon>
        <taxon>Acariformes</taxon>
        <taxon>Trombidiformes</taxon>
        <taxon>Prostigmata</taxon>
        <taxon>Eupodina</taxon>
        <taxon>Eriophyoidea</taxon>
        <taxon>Phytoptidae</taxon>
        <taxon>Fragariocoptes</taxon>
    </lineage>
</organism>
<comment type="caution">
    <text evidence="6">The sequence shown here is derived from an EMBL/GenBank/DDBJ whole genome shotgun (WGS) entry which is preliminary data.</text>
</comment>
<keyword evidence="7" id="KW-1185">Reference proteome</keyword>
<dbReference type="Proteomes" id="UP000825002">
    <property type="component" value="Unassembled WGS sequence"/>
</dbReference>
<dbReference type="InterPro" id="IPR019382">
    <property type="entry name" value="eIF3l"/>
</dbReference>
<dbReference type="GO" id="GO:0003743">
    <property type="term" value="F:translation initiation factor activity"/>
    <property type="evidence" value="ECO:0007669"/>
    <property type="project" value="UniProtKB-KW"/>
</dbReference>
<dbReference type="PANTHER" id="PTHR13242:SF0">
    <property type="entry name" value="EUKARYOTIC TRANSLATION INITIATION FACTOR 3 SUBUNIT L"/>
    <property type="match status" value="1"/>
</dbReference>
<feature type="transmembrane region" description="Helical" evidence="4">
    <location>
        <begin position="269"/>
        <end position="290"/>
    </location>
</feature>
<keyword evidence="3" id="KW-0648">Protein biosynthesis</keyword>
<keyword evidence="4" id="KW-0472">Membrane</keyword>
<keyword evidence="4" id="KW-1133">Transmembrane helix</keyword>
<evidence type="ECO:0000256" key="2">
    <source>
        <dbReference type="ARBA" id="ARBA00022540"/>
    </source>
</evidence>
<dbReference type="PANTHER" id="PTHR13242">
    <property type="entry name" value="EUKARYOTIC TRANSLATION INITIATION FACTOR 3"/>
    <property type="match status" value="1"/>
</dbReference>
<evidence type="ECO:0000256" key="3">
    <source>
        <dbReference type="ARBA" id="ARBA00022917"/>
    </source>
</evidence>
<dbReference type="Pfam" id="PF10255">
    <property type="entry name" value="Paf67"/>
    <property type="match status" value="1"/>
</dbReference>
<gene>
    <name evidence="6" type="primary">eif3l</name>
    <name evidence="6" type="ORF">GZH46_00140</name>
</gene>
<evidence type="ECO:0000313" key="7">
    <source>
        <dbReference type="Proteomes" id="UP000825002"/>
    </source>
</evidence>
<accession>A0ABQ7SD07</accession>
<evidence type="ECO:0000256" key="1">
    <source>
        <dbReference type="ARBA" id="ARBA00022490"/>
    </source>
</evidence>
<sequence length="535" mass="63045">MATYEIEYDYEDSDEHYDEIDQVPEPVLAFTTRLKNAIFNQNVSELQNLYENEYAELSDMFFKNSPWPPPQYTTEITFNCNAYDNGDPQQRIFSALYGELYYRHLYAKCHPSTSNRADSYYNYCTLFNEIVSVEDKPYPLQLPYQWMWDIIDEFVYQFQSYSLHKMRANKNQQQSQVDINIWNVHSVLNVLHSLIDKSNVIDQLREYNAGRDPQAVAGVFGSHNIYKMLGYYSMIGLLRLHSLLGDYHQAIKVLENIDLNRQIMRNMSFVRVLACQTATYYYVGFAYMIMKRYSDAIRTFTNMLAYLHRTKQIYQYRTFQVELVDKQTDQMYVLLAMCLVLHPQRVDEGVTVVLREKYGEMMARLQRGDINEFETQFKFSCPKFLSPVPVAQEPDPNADPANPNASIKNDPLRAQLKVFLEEVTQQLPLLIIRSYLKLYKTMSIEKLANFLEVSPDKLEENLWCFKHKKQSIVCQKDSVSPLDGELRSGSDVDFYIDKNMIHIADTKVARRYGDYFLRQVHKFDELYRIVRNIKV</sequence>
<keyword evidence="2 6" id="KW-0396">Initiation factor</keyword>
<feature type="domain" description="PCI" evidence="5">
    <location>
        <begin position="285"/>
        <end position="510"/>
    </location>
</feature>
<dbReference type="PROSITE" id="PS50250">
    <property type="entry name" value="PCI"/>
    <property type="match status" value="1"/>
</dbReference>
<evidence type="ECO:0000259" key="5">
    <source>
        <dbReference type="PROSITE" id="PS50250"/>
    </source>
</evidence>
<feature type="non-terminal residue" evidence="6">
    <location>
        <position position="1"/>
    </location>
</feature>
<protein>
    <submittedName>
        <fullName evidence="6">Eukaryotic translation initiation factor 3 subunit L</fullName>
    </submittedName>
</protein>
<evidence type="ECO:0000256" key="4">
    <source>
        <dbReference type="SAM" id="Phobius"/>
    </source>
</evidence>
<dbReference type="SUPFAM" id="SSF48452">
    <property type="entry name" value="TPR-like"/>
    <property type="match status" value="1"/>
</dbReference>
<name>A0ABQ7SD07_9ACAR</name>
<proteinExistence type="inferred from homology"/>
<dbReference type="HAMAP" id="MF_03011">
    <property type="entry name" value="eIF3l"/>
    <property type="match status" value="1"/>
</dbReference>
<dbReference type="InterPro" id="IPR000717">
    <property type="entry name" value="PCI_dom"/>
</dbReference>
<dbReference type="InterPro" id="IPR011990">
    <property type="entry name" value="TPR-like_helical_dom_sf"/>
</dbReference>
<dbReference type="EMBL" id="JAIFTH010000012">
    <property type="protein sequence ID" value="KAG9511300.1"/>
    <property type="molecule type" value="Genomic_DNA"/>
</dbReference>
<reference evidence="6 7" key="1">
    <citation type="submission" date="2020-10" db="EMBL/GenBank/DDBJ databases">
        <authorList>
            <person name="Klimov P.B."/>
            <person name="Dyachkov S.M."/>
            <person name="Chetverikov P.E."/>
        </authorList>
    </citation>
    <scope>NUCLEOTIDE SEQUENCE [LARGE SCALE GENOMIC DNA]</scope>
    <source>
        <strain evidence="6">BMOC 18-1129-001#AD2665</strain>
        <tissue evidence="6">Entire mites</tissue>
    </source>
</reference>
<keyword evidence="1" id="KW-0963">Cytoplasm</keyword>
<evidence type="ECO:0000313" key="6">
    <source>
        <dbReference type="EMBL" id="KAG9511300.1"/>
    </source>
</evidence>
<keyword evidence="4" id="KW-0812">Transmembrane</keyword>